<evidence type="ECO:0008006" key="4">
    <source>
        <dbReference type="Google" id="ProtNLM"/>
    </source>
</evidence>
<feature type="region of interest" description="Disordered" evidence="1">
    <location>
        <begin position="271"/>
        <end position="299"/>
    </location>
</feature>
<keyword evidence="3" id="KW-1185">Reference proteome</keyword>
<dbReference type="GeneID" id="20365423"/>
<name>K3VFN0_FUSPC</name>
<gene>
    <name evidence="2" type="ORF">FPSE_06805</name>
</gene>
<dbReference type="OrthoDB" id="5104212at2759"/>
<accession>K3VFN0</accession>
<dbReference type="KEGG" id="fpu:FPSE_06805"/>
<proteinExistence type="predicted"/>
<evidence type="ECO:0000313" key="2">
    <source>
        <dbReference type="EMBL" id="EKJ73017.1"/>
    </source>
</evidence>
<evidence type="ECO:0000313" key="3">
    <source>
        <dbReference type="Proteomes" id="UP000007978"/>
    </source>
</evidence>
<dbReference type="CDD" id="cd12148">
    <property type="entry name" value="fungal_TF_MHR"/>
    <property type="match status" value="1"/>
</dbReference>
<feature type="compositionally biased region" description="Polar residues" evidence="1">
    <location>
        <begin position="289"/>
        <end position="299"/>
    </location>
</feature>
<sequence length="462" mass="52463">MTDRGHQQLGKLLFAVSHPPKDMETFVETLISDQGRTIDELLQDNIFKWFPIVEACYMDSYVYVSSHDSEDNDSNKYLPLLHMAMLLVTSPAALVSDGGPVFDQMTFHTDLHKAINALLAVVSLNAKAHVHLIQTLGIVALYEFGIGAFEQAHRTLTSAFVMTSLCREYGVDMEAQLTWKLCLMTLDVMIAMSTHSRPCGSAMGYDRHLLPLICDSNHPVRKEVGWMMKRYDHHGYECSSEEAVQRLVEMHEGVVSARRILQRNNGKGDRPIYGSVFDSDSDSDVEPGTSRSRYRGNTRSAVEEEKLTMLDDKGNITVPDYWKGHDPQVLSLSAMLVHEYHEGLPKNGGGHAPERTDWRDKCENVALKACAALLTKSRRADVDIRQLSMVSVFCIMHNMTIIVKDHNSDYAIKRAKTFLPVMNKFAARWPFAHFYRDYLKRYIAFAENIWDGPLDYEMGSKW</sequence>
<reference evidence="2 3" key="1">
    <citation type="journal article" date="2012" name="PLoS Pathog.">
        <title>Comparative pathogenomics reveals horizontally acquired novel virulence genes in fungi infecting cereal hosts.</title>
        <authorList>
            <person name="Gardiner D.M."/>
            <person name="McDonald M.C."/>
            <person name="Covarelli L."/>
            <person name="Solomon P.S."/>
            <person name="Rusu A.G."/>
            <person name="Marshall M."/>
            <person name="Kazan K."/>
            <person name="Chakraborty S."/>
            <person name="McDonald B.A."/>
            <person name="Manners J.M."/>
        </authorList>
    </citation>
    <scope>NUCLEOTIDE SEQUENCE [LARGE SCALE GENOMIC DNA]</scope>
    <source>
        <strain evidence="2 3">CS3096</strain>
    </source>
</reference>
<dbReference type="RefSeq" id="XP_009258198.1">
    <property type="nucleotide sequence ID" value="XM_009259923.1"/>
</dbReference>
<protein>
    <recommendedName>
        <fullName evidence="4">Transcription factor domain-containing protein</fullName>
    </recommendedName>
</protein>
<comment type="caution">
    <text evidence="2">The sequence shown here is derived from an EMBL/GenBank/DDBJ whole genome shotgun (WGS) entry which is preliminary data.</text>
</comment>
<organism evidence="2 3">
    <name type="scientific">Fusarium pseudograminearum (strain CS3096)</name>
    <name type="common">Wheat and barley crown-rot fungus</name>
    <dbReference type="NCBI Taxonomy" id="1028729"/>
    <lineage>
        <taxon>Eukaryota</taxon>
        <taxon>Fungi</taxon>
        <taxon>Dikarya</taxon>
        <taxon>Ascomycota</taxon>
        <taxon>Pezizomycotina</taxon>
        <taxon>Sordariomycetes</taxon>
        <taxon>Hypocreomycetidae</taxon>
        <taxon>Hypocreales</taxon>
        <taxon>Nectriaceae</taxon>
        <taxon>Fusarium</taxon>
    </lineage>
</organism>
<dbReference type="EMBL" id="AFNW01000185">
    <property type="protein sequence ID" value="EKJ73017.1"/>
    <property type="molecule type" value="Genomic_DNA"/>
</dbReference>
<evidence type="ECO:0000256" key="1">
    <source>
        <dbReference type="SAM" id="MobiDB-lite"/>
    </source>
</evidence>
<dbReference type="Proteomes" id="UP000007978">
    <property type="component" value="Chromosome 4"/>
</dbReference>
<dbReference type="AlphaFoldDB" id="K3VFN0"/>
<dbReference type="HOGENOM" id="CLU_591891_0_0_1"/>